<dbReference type="HOGENOM" id="CLU_1891405_0_0_2"/>
<dbReference type="KEGG" id="mbn:Mboo_0382"/>
<sequence>MKRGSPPYRALSDALPIARRRGTTQAAVRAPENLYDFTIVSAIPLAFVRVTYCSRIHAPAAELVNEFRDELFRLGRIPVHTDISRELWLRSRHGTWRFLRLTPDSLIELGQDGMLLSGGNAAKNLYSREKVIFS</sequence>
<dbReference type="OrthoDB" id="382311at2157"/>
<name>A7I591_METB6</name>
<gene>
    <name evidence="1" type="ordered locus">Mboo_0382</name>
</gene>
<reference evidence="2" key="1">
    <citation type="journal article" date="2015" name="Microbiology">
        <title>Genome of Methanoregula boonei 6A8 reveals adaptations to oligotrophic peatland environments.</title>
        <authorList>
            <person name="Braeuer S."/>
            <person name="Cadillo-Quiroz H."/>
            <person name="Kyrpides N."/>
            <person name="Woyke T."/>
            <person name="Goodwin L."/>
            <person name="Detter C."/>
            <person name="Podell S."/>
            <person name="Yavitt J.B."/>
            <person name="Zinder S.H."/>
        </authorList>
    </citation>
    <scope>NUCLEOTIDE SEQUENCE [LARGE SCALE GENOMIC DNA]</scope>
    <source>
        <strain evidence="2">DSM 21154 / JCM 14090 / 6A8</strain>
    </source>
</reference>
<evidence type="ECO:0000313" key="2">
    <source>
        <dbReference type="Proteomes" id="UP000002408"/>
    </source>
</evidence>
<dbReference type="eggNOG" id="arCOG09441">
    <property type="taxonomic scope" value="Archaea"/>
</dbReference>
<evidence type="ECO:0000313" key="1">
    <source>
        <dbReference type="EMBL" id="ABS54902.1"/>
    </source>
</evidence>
<organism evidence="1 2">
    <name type="scientific">Methanoregula boonei (strain DSM 21154 / JCM 14090 / 6A8)</name>
    <dbReference type="NCBI Taxonomy" id="456442"/>
    <lineage>
        <taxon>Archaea</taxon>
        <taxon>Methanobacteriati</taxon>
        <taxon>Methanobacteriota</taxon>
        <taxon>Stenosarchaea group</taxon>
        <taxon>Methanomicrobia</taxon>
        <taxon>Methanomicrobiales</taxon>
        <taxon>Methanoregulaceae</taxon>
        <taxon>Methanoregula</taxon>
    </lineage>
</organism>
<keyword evidence="2" id="KW-1185">Reference proteome</keyword>
<proteinExistence type="predicted"/>
<dbReference type="AlphaFoldDB" id="A7I591"/>
<dbReference type="Proteomes" id="UP000002408">
    <property type="component" value="Chromosome"/>
</dbReference>
<protein>
    <submittedName>
        <fullName evidence="1">Uncharacterized protein</fullName>
    </submittedName>
</protein>
<dbReference type="EMBL" id="CP000780">
    <property type="protein sequence ID" value="ABS54902.1"/>
    <property type="molecule type" value="Genomic_DNA"/>
</dbReference>
<dbReference type="GeneID" id="5410613"/>
<accession>A7I591</accession>
<dbReference type="RefSeq" id="WP_011991390.1">
    <property type="nucleotide sequence ID" value="NC_009712.1"/>
</dbReference>